<evidence type="ECO:0000313" key="1">
    <source>
        <dbReference type="EMBL" id="MED6165373.1"/>
    </source>
</evidence>
<sequence length="225" mass="24648">MKAKVKHLKDQLKTIKIQGSTSQYIAKIKITQCVSALGAPLTSEEFVEDVGHGLNEDYGPFIATINSGADEIKERGDQHQRLKAQIRIIVSISRIIKIEAQIRDLEADLEDKAISEEEGSTMASIGHNASYVESFDTRPQAGQQAQARLAAPLPKTPLTEKSSYLDTGALHHLNFDANNLVIGSEYEGTEQVFTGCNTSPGSGKNTSYDYQRYVRKSQAKSSCSL</sequence>
<accession>A0ABU6UZB7</accession>
<organism evidence="1 2">
    <name type="scientific">Stylosanthes scabra</name>
    <dbReference type="NCBI Taxonomy" id="79078"/>
    <lineage>
        <taxon>Eukaryota</taxon>
        <taxon>Viridiplantae</taxon>
        <taxon>Streptophyta</taxon>
        <taxon>Embryophyta</taxon>
        <taxon>Tracheophyta</taxon>
        <taxon>Spermatophyta</taxon>
        <taxon>Magnoliopsida</taxon>
        <taxon>eudicotyledons</taxon>
        <taxon>Gunneridae</taxon>
        <taxon>Pentapetalae</taxon>
        <taxon>rosids</taxon>
        <taxon>fabids</taxon>
        <taxon>Fabales</taxon>
        <taxon>Fabaceae</taxon>
        <taxon>Papilionoideae</taxon>
        <taxon>50 kb inversion clade</taxon>
        <taxon>dalbergioids sensu lato</taxon>
        <taxon>Dalbergieae</taxon>
        <taxon>Pterocarpus clade</taxon>
        <taxon>Stylosanthes</taxon>
    </lineage>
</organism>
<dbReference type="EMBL" id="JASCZI010123418">
    <property type="protein sequence ID" value="MED6165373.1"/>
    <property type="molecule type" value="Genomic_DNA"/>
</dbReference>
<protein>
    <submittedName>
        <fullName evidence="1">Uncharacterized protein</fullName>
    </submittedName>
</protein>
<comment type="caution">
    <text evidence="1">The sequence shown here is derived from an EMBL/GenBank/DDBJ whole genome shotgun (WGS) entry which is preliminary data.</text>
</comment>
<gene>
    <name evidence="1" type="ORF">PIB30_098951</name>
</gene>
<evidence type="ECO:0000313" key="2">
    <source>
        <dbReference type="Proteomes" id="UP001341840"/>
    </source>
</evidence>
<name>A0ABU6UZB7_9FABA</name>
<reference evidence="1 2" key="1">
    <citation type="journal article" date="2023" name="Plants (Basel)">
        <title>Bridging the Gap: Combining Genomics and Transcriptomics Approaches to Understand Stylosanthes scabra, an Orphan Legume from the Brazilian Caatinga.</title>
        <authorList>
            <person name="Ferreira-Neto J.R.C."/>
            <person name="da Silva M.D."/>
            <person name="Binneck E."/>
            <person name="de Melo N.F."/>
            <person name="da Silva R.H."/>
            <person name="de Melo A.L.T.M."/>
            <person name="Pandolfi V."/>
            <person name="Bustamante F.O."/>
            <person name="Brasileiro-Vidal A.C."/>
            <person name="Benko-Iseppon A.M."/>
        </authorList>
    </citation>
    <scope>NUCLEOTIDE SEQUENCE [LARGE SCALE GENOMIC DNA]</scope>
    <source>
        <tissue evidence="1">Leaves</tissue>
    </source>
</reference>
<proteinExistence type="predicted"/>
<keyword evidence="2" id="KW-1185">Reference proteome</keyword>
<dbReference type="Proteomes" id="UP001341840">
    <property type="component" value="Unassembled WGS sequence"/>
</dbReference>